<keyword evidence="3" id="KW-0547">Nucleotide-binding</keyword>
<evidence type="ECO:0000256" key="8">
    <source>
        <dbReference type="ARBA" id="ARBA00036346"/>
    </source>
</evidence>
<feature type="domain" description="Four-carbon acid sugar kinase nucleotide binding" evidence="14">
    <location>
        <begin position="255"/>
        <end position="410"/>
    </location>
</feature>
<name>A0A9J6QL40_9ENTR</name>
<dbReference type="InterPro" id="IPR031475">
    <property type="entry name" value="NBD_C"/>
</dbReference>
<evidence type="ECO:0000256" key="2">
    <source>
        <dbReference type="ARBA" id="ARBA00022679"/>
    </source>
</evidence>
<dbReference type="InterPro" id="IPR050007">
    <property type="entry name" value="OtnK"/>
</dbReference>
<evidence type="ECO:0000259" key="14">
    <source>
        <dbReference type="Pfam" id="PF17042"/>
    </source>
</evidence>
<evidence type="ECO:0000313" key="15">
    <source>
        <dbReference type="EMBL" id="MCU6671553.1"/>
    </source>
</evidence>
<dbReference type="Gene3D" id="3.40.980.20">
    <property type="entry name" value="Four-carbon acid sugar kinase, nucleotide binding domain"/>
    <property type="match status" value="1"/>
</dbReference>
<dbReference type="Gene3D" id="3.40.50.10840">
    <property type="entry name" value="Putative sugar-binding, N-terminal domain"/>
    <property type="match status" value="1"/>
</dbReference>
<evidence type="ECO:0000259" key="13">
    <source>
        <dbReference type="Pfam" id="PF07005"/>
    </source>
</evidence>
<dbReference type="InterPro" id="IPR010737">
    <property type="entry name" value="4-carb_acid_sugar_kinase_N"/>
</dbReference>
<evidence type="ECO:0000256" key="4">
    <source>
        <dbReference type="ARBA" id="ARBA00022777"/>
    </source>
</evidence>
<dbReference type="InterPro" id="IPR037051">
    <property type="entry name" value="4-carb_acid_sugar_kinase_N_sf"/>
</dbReference>
<evidence type="ECO:0000256" key="6">
    <source>
        <dbReference type="ARBA" id="ARBA00023277"/>
    </source>
</evidence>
<dbReference type="InterPro" id="IPR042213">
    <property type="entry name" value="NBD_C_sf"/>
</dbReference>
<comment type="similarity">
    <text evidence="1">Belongs to the four-carbon acid sugar kinase family.</text>
</comment>
<dbReference type="NCBIfam" id="NF043035">
    <property type="entry name" value="OxoTetrKin"/>
    <property type="match status" value="1"/>
</dbReference>
<evidence type="ECO:0000313" key="16">
    <source>
        <dbReference type="Proteomes" id="UP001061282"/>
    </source>
</evidence>
<organism evidence="15 16">
    <name type="scientific">Silvania confinis</name>
    <dbReference type="NCBI Taxonomy" id="2926470"/>
    <lineage>
        <taxon>Bacteria</taxon>
        <taxon>Pseudomonadati</taxon>
        <taxon>Pseudomonadota</taxon>
        <taxon>Gammaproteobacteria</taxon>
        <taxon>Enterobacterales</taxon>
        <taxon>Enterobacteriaceae</taxon>
        <taxon>Silvania</taxon>
    </lineage>
</organism>
<keyword evidence="6" id="KW-0119">Carbohydrate metabolism</keyword>
<evidence type="ECO:0000256" key="12">
    <source>
        <dbReference type="ARBA" id="ARBA00041377"/>
    </source>
</evidence>
<gene>
    <name evidence="15" type="ORF">M8013_22810</name>
</gene>
<evidence type="ECO:0000256" key="10">
    <source>
        <dbReference type="ARBA" id="ARBA00039095"/>
    </source>
</evidence>
<keyword evidence="16" id="KW-1185">Reference proteome</keyword>
<comment type="caution">
    <text evidence="15">The sequence shown here is derived from an EMBL/GenBank/DDBJ whole genome shotgun (WGS) entry which is preliminary data.</text>
</comment>
<dbReference type="EC" id="2.7.1.217" evidence="10"/>
<dbReference type="SUPFAM" id="SSF142764">
    <property type="entry name" value="YgbK-like"/>
    <property type="match status" value="1"/>
</dbReference>
<keyword evidence="4 15" id="KW-0418">Kinase</keyword>
<evidence type="ECO:0000256" key="1">
    <source>
        <dbReference type="ARBA" id="ARBA00005715"/>
    </source>
</evidence>
<dbReference type="Pfam" id="PF07005">
    <property type="entry name" value="SBD_N"/>
    <property type="match status" value="1"/>
</dbReference>
<dbReference type="Pfam" id="PF17042">
    <property type="entry name" value="NBD_C"/>
    <property type="match status" value="1"/>
</dbReference>
<reference evidence="15" key="1">
    <citation type="submission" date="2022-05" db="EMBL/GenBank/DDBJ databases">
        <title>Description of a novel species of Leclercia; Leclercia tamurae and the Proposal for a Novel Genus Silvania gen. nov. Containing Two Novel Species Silvania hatchlandensis sp. nov. and Silvania confinis sp. nov. Isolated from the Rhizosphere of Oak.</title>
        <authorList>
            <person name="Maddock D.W."/>
            <person name="Brady C.L."/>
            <person name="Denman S."/>
            <person name="Arnold D."/>
        </authorList>
    </citation>
    <scope>NUCLEOTIDE SEQUENCE</scope>
    <source>
        <strain evidence="15">H4N4</strain>
    </source>
</reference>
<proteinExistence type="inferred from homology"/>
<protein>
    <recommendedName>
        <fullName evidence="11">3-oxo-tetronate kinase</fullName>
        <ecNumber evidence="10">2.7.1.217</ecNumber>
    </recommendedName>
    <alternativeName>
        <fullName evidence="12">3-dehydrotetronate 4-kinase</fullName>
    </alternativeName>
</protein>
<keyword evidence="5" id="KW-0067">ATP-binding</keyword>
<feature type="domain" description="Four-carbon acid sugar kinase N-terminal" evidence="13">
    <location>
        <begin position="5"/>
        <end position="231"/>
    </location>
</feature>
<dbReference type="GO" id="GO:0016301">
    <property type="term" value="F:kinase activity"/>
    <property type="evidence" value="ECO:0007669"/>
    <property type="project" value="UniProtKB-KW"/>
</dbReference>
<evidence type="ECO:0000256" key="5">
    <source>
        <dbReference type="ARBA" id="ARBA00022840"/>
    </source>
</evidence>
<dbReference type="GO" id="GO:0005524">
    <property type="term" value="F:ATP binding"/>
    <property type="evidence" value="ECO:0007669"/>
    <property type="project" value="UniProtKB-KW"/>
</dbReference>
<comment type="catalytic activity">
    <reaction evidence="8">
        <text>3-dehydro-D-erythronate + ATP = 3-dehydro-4-O-phospho-D-erythronate + ADP + H(+)</text>
        <dbReference type="Rhea" id="RHEA:52556"/>
        <dbReference type="ChEBI" id="CHEBI:15378"/>
        <dbReference type="ChEBI" id="CHEBI:30616"/>
        <dbReference type="ChEBI" id="CHEBI:57958"/>
        <dbReference type="ChEBI" id="CHEBI:136593"/>
        <dbReference type="ChEBI" id="CHEBI:456216"/>
        <dbReference type="EC" id="2.7.1.217"/>
    </reaction>
</comment>
<evidence type="ECO:0000256" key="7">
    <source>
        <dbReference type="ARBA" id="ARBA00035898"/>
    </source>
</evidence>
<sequence>MTLQLGIIADDFTGATDIASFMAQAGWNVIQLNGIPAEAVDMTGLDAIVISLKSRSCPASEAVALSRQAALWLNHHGCKRLYFKYCSTFDSTPEGNIGPVTDMLLQLMQSSLAVLCPALPVNGRTVTAGHLFVNGQPLNESGMENHPLTPMTDANLMRVMEKQASGACGLVPLSCVHAGNVAIQAKITELQAEGKRYAVLDAMTEEDLLTLAAALPEGVLLTGGSGLAGALATLQPGNGLNDATELFATAGKAIVLAGSCSSMTNQQVQHYRQLAPSRAVDVPRAVEDSSAYLEELVDWCQSQSGALAPMIYATRPAEEVKALQARFGVKVAGSAIENLLASLAVKLSQSGVNKIIVAGGETSSLLVQRLGVSGFTIGKSIAPGVPWVKDVNRPLWLALKSGNFGDERFFATAQEIFHER</sequence>
<dbReference type="AlphaFoldDB" id="A0A9J6QL40"/>
<dbReference type="Proteomes" id="UP001061282">
    <property type="component" value="Unassembled WGS sequence"/>
</dbReference>
<accession>A0A9J6QL40</accession>
<comment type="catalytic activity">
    <reaction evidence="7">
        <text>3-dehydro-L-erythronate + ATP = 3-dehydro-4-O-phospho-L-erythronate + ADP + H(+)</text>
        <dbReference type="Rhea" id="RHEA:52552"/>
        <dbReference type="ChEBI" id="CHEBI:15378"/>
        <dbReference type="ChEBI" id="CHEBI:30616"/>
        <dbReference type="ChEBI" id="CHEBI:136592"/>
        <dbReference type="ChEBI" id="CHEBI:136670"/>
        <dbReference type="ChEBI" id="CHEBI:456216"/>
        <dbReference type="EC" id="2.7.1.217"/>
    </reaction>
</comment>
<dbReference type="EMBL" id="JAMGZJ010000078">
    <property type="protein sequence ID" value="MCU6671553.1"/>
    <property type="molecule type" value="Genomic_DNA"/>
</dbReference>
<evidence type="ECO:0000256" key="3">
    <source>
        <dbReference type="ARBA" id="ARBA00022741"/>
    </source>
</evidence>
<dbReference type="RefSeq" id="WP_271270023.1">
    <property type="nucleotide sequence ID" value="NZ_JAMGZJ010000078.1"/>
</dbReference>
<evidence type="ECO:0000256" key="9">
    <source>
        <dbReference type="ARBA" id="ARBA00037335"/>
    </source>
</evidence>
<evidence type="ECO:0000256" key="11">
    <source>
        <dbReference type="ARBA" id="ARBA00039461"/>
    </source>
</evidence>
<comment type="function">
    <text evidence="9">Catalyzes the ATP-dependent phosphorylation of 3-oxo-tetronate to 3-oxo-tetronate 4-phosphate.</text>
</comment>
<keyword evidence="2" id="KW-0808">Transferase</keyword>